<keyword evidence="4" id="KW-1185">Reference proteome</keyword>
<dbReference type="Proteomes" id="UP000765509">
    <property type="component" value="Unassembled WGS sequence"/>
</dbReference>
<reference evidence="3" key="1">
    <citation type="submission" date="2021-03" db="EMBL/GenBank/DDBJ databases">
        <title>Draft genome sequence of rust myrtle Austropuccinia psidii MF-1, a brazilian biotype.</title>
        <authorList>
            <person name="Quecine M.C."/>
            <person name="Pachon D.M.R."/>
            <person name="Bonatelli M.L."/>
            <person name="Correr F.H."/>
            <person name="Franceschini L.M."/>
            <person name="Leite T.F."/>
            <person name="Margarido G.R.A."/>
            <person name="Almeida C.A."/>
            <person name="Ferrarezi J.A."/>
            <person name="Labate C.A."/>
        </authorList>
    </citation>
    <scope>NUCLEOTIDE SEQUENCE</scope>
    <source>
        <strain evidence="3">MF-1</strain>
    </source>
</reference>
<evidence type="ECO:0000256" key="1">
    <source>
        <dbReference type="SAM" id="MobiDB-lite"/>
    </source>
</evidence>
<name>A0A9Q3GED3_9BASI</name>
<gene>
    <name evidence="3" type="ORF">O181_003974</name>
</gene>
<feature type="region of interest" description="Disordered" evidence="1">
    <location>
        <begin position="134"/>
        <end position="171"/>
    </location>
</feature>
<feature type="compositionally biased region" description="Polar residues" evidence="1">
    <location>
        <begin position="152"/>
        <end position="162"/>
    </location>
</feature>
<evidence type="ECO:0000256" key="2">
    <source>
        <dbReference type="SAM" id="SignalP"/>
    </source>
</evidence>
<evidence type="ECO:0000313" key="3">
    <source>
        <dbReference type="EMBL" id="MBW0464259.1"/>
    </source>
</evidence>
<dbReference type="AlphaFoldDB" id="A0A9Q3GED3"/>
<sequence>MRLLPVSCLFLRGAFFLLSSWTRVHFRPASGDKNAYKYSSILPCPTHSPPFEICNPSQHLSYLTLRTPAMKSKFLLLVAAAFAELIQATQGGEPSLSSTHQLHLLKRRAFEAEKLLQRRTNIKLKLVRRTGNGEGAAVDLPVHGPSYVVGNDENSPGSTTQPPKHARKVPH</sequence>
<dbReference type="EMBL" id="AVOT02000739">
    <property type="protein sequence ID" value="MBW0464259.1"/>
    <property type="molecule type" value="Genomic_DNA"/>
</dbReference>
<evidence type="ECO:0000313" key="4">
    <source>
        <dbReference type="Proteomes" id="UP000765509"/>
    </source>
</evidence>
<feature type="signal peptide" evidence="2">
    <location>
        <begin position="1"/>
        <end position="31"/>
    </location>
</feature>
<keyword evidence="2" id="KW-0732">Signal</keyword>
<comment type="caution">
    <text evidence="3">The sequence shown here is derived from an EMBL/GenBank/DDBJ whole genome shotgun (WGS) entry which is preliminary data.</text>
</comment>
<feature type="chain" id="PRO_5040236694" evidence="2">
    <location>
        <begin position="32"/>
        <end position="171"/>
    </location>
</feature>
<accession>A0A9Q3GED3</accession>
<proteinExistence type="predicted"/>
<protein>
    <submittedName>
        <fullName evidence="3">Uncharacterized protein</fullName>
    </submittedName>
</protein>
<organism evidence="3 4">
    <name type="scientific">Austropuccinia psidii MF-1</name>
    <dbReference type="NCBI Taxonomy" id="1389203"/>
    <lineage>
        <taxon>Eukaryota</taxon>
        <taxon>Fungi</taxon>
        <taxon>Dikarya</taxon>
        <taxon>Basidiomycota</taxon>
        <taxon>Pucciniomycotina</taxon>
        <taxon>Pucciniomycetes</taxon>
        <taxon>Pucciniales</taxon>
        <taxon>Sphaerophragmiaceae</taxon>
        <taxon>Austropuccinia</taxon>
    </lineage>
</organism>